<evidence type="ECO:0000313" key="1">
    <source>
        <dbReference type="EMBL" id="QTQ14924.1"/>
    </source>
</evidence>
<sequence length="102" mass="11854">MLSSHLLGGATSGACNCQDWFKQKFFPEGTTYKEIESRLSHTRDTPVFLPFLFGERCPGWNEKRTGGFLCVRPELGKTVEPNMEVHKTYIKKFQKYLELYKK</sequence>
<name>A0A975IG79_9SPIR</name>
<proteinExistence type="predicted"/>
<keyword evidence="2" id="KW-1185">Reference proteome</keyword>
<organism evidence="1 2">
    <name type="scientific">Treponema parvum</name>
    <dbReference type="NCBI Taxonomy" id="138851"/>
    <lineage>
        <taxon>Bacteria</taxon>
        <taxon>Pseudomonadati</taxon>
        <taxon>Spirochaetota</taxon>
        <taxon>Spirochaetia</taxon>
        <taxon>Spirochaetales</taxon>
        <taxon>Treponemataceae</taxon>
        <taxon>Treponema</taxon>
    </lineage>
</organism>
<reference evidence="1 2" key="1">
    <citation type="journal article" date="2021" name="Microbiol. Resour. Announc.">
        <title>Complete Genome Sequences of Three Human Oral Treponema parvum Isolates.</title>
        <authorList>
            <person name="Zeng H."/>
            <person name="Watt R.M."/>
        </authorList>
    </citation>
    <scope>NUCLEOTIDE SEQUENCE [LARGE SCALE GENOMIC DNA]</scope>
    <source>
        <strain evidence="1 2">ATCC 700770</strain>
    </source>
</reference>
<evidence type="ECO:0000313" key="2">
    <source>
        <dbReference type="Proteomes" id="UP000671908"/>
    </source>
</evidence>
<dbReference type="KEGG" id="tpav:HRQ91_10895"/>
<dbReference type="AlphaFoldDB" id="A0A975IG79"/>
<dbReference type="RefSeq" id="WP_210119558.1">
    <property type="nucleotide sequence ID" value="NZ_CP054142.1"/>
</dbReference>
<dbReference type="Proteomes" id="UP000671908">
    <property type="component" value="Chromosome"/>
</dbReference>
<protein>
    <submittedName>
        <fullName evidence="1">Uncharacterized protein</fullName>
    </submittedName>
</protein>
<dbReference type="Gene3D" id="3.30.420.40">
    <property type="match status" value="1"/>
</dbReference>
<gene>
    <name evidence="1" type="ORF">HRQ91_10895</name>
</gene>
<accession>A0A975IG79</accession>
<dbReference type="EMBL" id="CP054142">
    <property type="protein sequence ID" value="QTQ14924.1"/>
    <property type="molecule type" value="Genomic_DNA"/>
</dbReference>